<dbReference type="Pfam" id="PF00722">
    <property type="entry name" value="Glyco_hydro_16"/>
    <property type="match status" value="1"/>
</dbReference>
<evidence type="ECO:0000256" key="1">
    <source>
        <dbReference type="ARBA" id="ARBA00006865"/>
    </source>
</evidence>
<sequence length="398" mass="42898">MLLTRAIPYLALFLTAGCTKKSSGGGGGTTTPSITVSISSTTVNRQDTATHARFFVDLSAAATSDVTVSYATQDSTAKSGTDYVAATGTLTIKAGTSEGYFDVVITGDSLRQNPQVFHAVLSNPAGAALGTATAAATIINDGTYLPVDTTGDHTPTSYPGYTLAWSDEFNTGHTLDPNSWNYEQGGSGWGNQELENYTNRIQNAFLSSGVLVIEARQESYGGNNYTSARLDTYGKHSFTHGRIDIRAKLPVSTGMWPALWMLGNNINTGTAWPACGEMDIMELIGTYPSRVTGSIHWEQANNTEGTFNNNYNLSGVNFSQAFHTFSEVWTQDSVTYLVDNQVYVQASYATNVTSGVNPFNSPFFFIFNVAVGGNWPGPPDGTTVFPQRMFVDYVRVYQ</sequence>
<dbReference type="PANTHER" id="PTHR10963">
    <property type="entry name" value="GLYCOSYL HYDROLASE-RELATED"/>
    <property type="match status" value="1"/>
</dbReference>
<dbReference type="SUPFAM" id="SSF141072">
    <property type="entry name" value="CalX-like"/>
    <property type="match status" value="1"/>
</dbReference>
<dbReference type="GO" id="GO:0007154">
    <property type="term" value="P:cell communication"/>
    <property type="evidence" value="ECO:0007669"/>
    <property type="project" value="InterPro"/>
</dbReference>
<dbReference type="OrthoDB" id="9809583at2"/>
<dbReference type="CDD" id="cd08023">
    <property type="entry name" value="GH16_laminarinase_like"/>
    <property type="match status" value="1"/>
</dbReference>
<gene>
    <name evidence="6" type="ORF">EDB95_2193</name>
</gene>
<dbReference type="PANTHER" id="PTHR10963:SF55">
    <property type="entry name" value="GLYCOSIDE HYDROLASE FAMILY 16 PROTEIN"/>
    <property type="match status" value="1"/>
</dbReference>
<keyword evidence="3" id="KW-0677">Repeat</keyword>
<comment type="caution">
    <text evidence="6">The sequence shown here is derived from an EMBL/GenBank/DDBJ whole genome shotgun (WGS) entry which is preliminary data.</text>
</comment>
<keyword evidence="7" id="KW-1185">Reference proteome</keyword>
<dbReference type="SMART" id="SM00237">
    <property type="entry name" value="Calx_beta"/>
    <property type="match status" value="1"/>
</dbReference>
<dbReference type="Gene3D" id="2.60.40.2030">
    <property type="match status" value="1"/>
</dbReference>
<dbReference type="PROSITE" id="PS51257">
    <property type="entry name" value="PROKAR_LIPOPROTEIN"/>
    <property type="match status" value="1"/>
</dbReference>
<name>A0A4R8DSD4_9BACT</name>
<organism evidence="6 7">
    <name type="scientific">Dinghuibacter silviterrae</name>
    <dbReference type="NCBI Taxonomy" id="1539049"/>
    <lineage>
        <taxon>Bacteria</taxon>
        <taxon>Pseudomonadati</taxon>
        <taxon>Bacteroidota</taxon>
        <taxon>Chitinophagia</taxon>
        <taxon>Chitinophagales</taxon>
        <taxon>Chitinophagaceae</taxon>
        <taxon>Dinghuibacter</taxon>
    </lineage>
</organism>
<dbReference type="Proteomes" id="UP000294498">
    <property type="component" value="Unassembled WGS sequence"/>
</dbReference>
<keyword evidence="4" id="KW-0106">Calcium</keyword>
<dbReference type="EMBL" id="SODV01000001">
    <property type="protein sequence ID" value="TDX01162.1"/>
    <property type="molecule type" value="Genomic_DNA"/>
</dbReference>
<evidence type="ECO:0000256" key="4">
    <source>
        <dbReference type="ARBA" id="ARBA00022837"/>
    </source>
</evidence>
<evidence type="ECO:0000256" key="3">
    <source>
        <dbReference type="ARBA" id="ARBA00022737"/>
    </source>
</evidence>
<evidence type="ECO:0000313" key="6">
    <source>
        <dbReference type="EMBL" id="TDX01162.1"/>
    </source>
</evidence>
<dbReference type="InterPro" id="IPR050546">
    <property type="entry name" value="Glycosyl_Hydrlase_16"/>
</dbReference>
<dbReference type="GO" id="GO:0016020">
    <property type="term" value="C:membrane"/>
    <property type="evidence" value="ECO:0007669"/>
    <property type="project" value="InterPro"/>
</dbReference>
<dbReference type="GO" id="GO:0004553">
    <property type="term" value="F:hydrolase activity, hydrolyzing O-glycosyl compounds"/>
    <property type="evidence" value="ECO:0007669"/>
    <property type="project" value="InterPro"/>
</dbReference>
<accession>A0A4R8DSD4</accession>
<dbReference type="PROSITE" id="PS51762">
    <property type="entry name" value="GH16_2"/>
    <property type="match status" value="1"/>
</dbReference>
<protein>
    <submittedName>
        <fullName evidence="6">Calx-beta domain-containing protein</fullName>
    </submittedName>
</protein>
<evidence type="ECO:0000313" key="7">
    <source>
        <dbReference type="Proteomes" id="UP000294498"/>
    </source>
</evidence>
<dbReference type="RefSeq" id="WP_133993473.1">
    <property type="nucleotide sequence ID" value="NZ_SODV01000001.1"/>
</dbReference>
<dbReference type="InterPro" id="IPR000757">
    <property type="entry name" value="Beta-glucanase-like"/>
</dbReference>
<dbReference type="SUPFAM" id="SSF49899">
    <property type="entry name" value="Concanavalin A-like lectins/glucanases"/>
    <property type="match status" value="1"/>
</dbReference>
<dbReference type="Gene3D" id="2.60.120.200">
    <property type="match status" value="1"/>
</dbReference>
<dbReference type="AlphaFoldDB" id="A0A4R8DSD4"/>
<reference evidence="6 7" key="1">
    <citation type="submission" date="2019-03" db="EMBL/GenBank/DDBJ databases">
        <title>Genomic Encyclopedia of Type Strains, Phase IV (KMG-IV): sequencing the most valuable type-strain genomes for metagenomic binning, comparative biology and taxonomic classification.</title>
        <authorList>
            <person name="Goeker M."/>
        </authorList>
    </citation>
    <scope>NUCLEOTIDE SEQUENCE [LARGE SCALE GENOMIC DNA]</scope>
    <source>
        <strain evidence="6 7">DSM 100059</strain>
    </source>
</reference>
<dbReference type="InterPro" id="IPR038081">
    <property type="entry name" value="CalX-like_sf"/>
</dbReference>
<dbReference type="InterPro" id="IPR013320">
    <property type="entry name" value="ConA-like_dom_sf"/>
</dbReference>
<feature type="domain" description="GH16" evidence="5">
    <location>
        <begin position="147"/>
        <end position="398"/>
    </location>
</feature>
<comment type="similarity">
    <text evidence="1">Belongs to the glycosyl hydrolase 16 family.</text>
</comment>
<keyword evidence="2" id="KW-0732">Signal</keyword>
<proteinExistence type="inferred from homology"/>
<dbReference type="GO" id="GO:0005975">
    <property type="term" value="P:carbohydrate metabolic process"/>
    <property type="evidence" value="ECO:0007669"/>
    <property type="project" value="InterPro"/>
</dbReference>
<dbReference type="InterPro" id="IPR003644">
    <property type="entry name" value="Calx_beta"/>
</dbReference>
<evidence type="ECO:0000259" key="5">
    <source>
        <dbReference type="PROSITE" id="PS51762"/>
    </source>
</evidence>
<evidence type="ECO:0000256" key="2">
    <source>
        <dbReference type="ARBA" id="ARBA00022729"/>
    </source>
</evidence>
<dbReference type="Pfam" id="PF03160">
    <property type="entry name" value="Calx-beta"/>
    <property type="match status" value="1"/>
</dbReference>